<sequence length="459" mass="54329">MDNSNLNYQVYACLPFVELAKETCIQFGAVIFWPASQYSTYLNQSEHLFFQNYIYSIGQIKAKAGNEKIEWINTIKLYPKETTCISISNQIPVSEREAVLVDALYLLYFACTFRDLYYGNEIPSFNAFRKIIPCTLDFIKNKDNWKDLYINESYREETVCIHFLDQDICQGLGKTLLTIYQSAPHENMATIHAYKRLVRSIRYFVDRFFQRFVNLFEKEVQFSEYLFEPEDVVFLASSFEALFDLNDQQVTADFKHKLRPLLPLRFTKPLELFWKWIDDFYEVKRKIIHGGTTPDPLFKLNPNFEVSHISIGIKLFIYSVYYMLYRYQLIHSTHADAYTPPNFKGIHPEEVLLFFWTESSLLNKLNVYTKQFEQGSKEKELQADIHLLTTLFVSMYDRYYLHPHLNKINFIPSSLESILINGQQILDRLEKNEFVKNQQNLLDIVALTFSDRLKKRLTQ</sequence>
<reference evidence="1 2" key="1">
    <citation type="journal article" date="2014" name="Mol. Biol. Evol.">
        <title>Massive expansion of Ubiquitination-related gene families within the Chlamydiae.</title>
        <authorList>
            <person name="Domman D."/>
            <person name="Collingro A."/>
            <person name="Lagkouvardos I."/>
            <person name="Gehre L."/>
            <person name="Weinmaier T."/>
            <person name="Rattei T."/>
            <person name="Subtil A."/>
            <person name="Horn M."/>
        </authorList>
    </citation>
    <scope>NUCLEOTIDE SEQUENCE [LARGE SCALE GENOMIC DNA]</scope>
    <source>
        <strain evidence="1 2">EI2</strain>
    </source>
</reference>
<evidence type="ECO:0000313" key="1">
    <source>
        <dbReference type="EMBL" id="KIC72885.1"/>
    </source>
</evidence>
<dbReference type="RefSeq" id="WP_039357280.1">
    <property type="nucleotide sequence ID" value="NZ_JSAN01000045.1"/>
</dbReference>
<dbReference type="AlphaFoldDB" id="A0A0C1JNR3"/>
<dbReference type="Proteomes" id="UP000031465">
    <property type="component" value="Unassembled WGS sequence"/>
</dbReference>
<dbReference type="EMBL" id="JSAN01000045">
    <property type="protein sequence ID" value="KIC72885.1"/>
    <property type="molecule type" value="Genomic_DNA"/>
</dbReference>
<dbReference type="PATRIC" id="fig|362787.3.peg.689"/>
<organism evidence="1 2">
    <name type="scientific">Candidatus Protochlamydia amoebophila</name>
    <dbReference type="NCBI Taxonomy" id="362787"/>
    <lineage>
        <taxon>Bacteria</taxon>
        <taxon>Pseudomonadati</taxon>
        <taxon>Chlamydiota</taxon>
        <taxon>Chlamydiia</taxon>
        <taxon>Parachlamydiales</taxon>
        <taxon>Parachlamydiaceae</taxon>
        <taxon>Candidatus Protochlamydia</taxon>
    </lineage>
</organism>
<proteinExistence type="predicted"/>
<evidence type="ECO:0000313" key="2">
    <source>
        <dbReference type="Proteomes" id="UP000031465"/>
    </source>
</evidence>
<protein>
    <submittedName>
        <fullName evidence="1">Uncharacterized protein</fullName>
    </submittedName>
</protein>
<accession>A0A0C1JNR3</accession>
<name>A0A0C1JNR3_9BACT</name>
<comment type="caution">
    <text evidence="1">The sequence shown here is derived from an EMBL/GenBank/DDBJ whole genome shotgun (WGS) entry which is preliminary data.</text>
</comment>
<gene>
    <name evidence="1" type="ORF">DB44_BY00080</name>
</gene>